<keyword evidence="1" id="KW-0805">Transcription regulation</keyword>
<dbReference type="InterPro" id="IPR010982">
    <property type="entry name" value="Lambda_DNA-bd_dom_sf"/>
</dbReference>
<evidence type="ECO:0000313" key="7">
    <source>
        <dbReference type="Proteomes" id="UP000827424"/>
    </source>
</evidence>
<dbReference type="InterPro" id="IPR039418">
    <property type="entry name" value="LexA-like"/>
</dbReference>
<gene>
    <name evidence="6" type="ORF">CPT_ProddE_001</name>
</gene>
<dbReference type="PANTHER" id="PTHR40661">
    <property type="match status" value="1"/>
</dbReference>
<protein>
    <submittedName>
        <fullName evidence="6">Repressor</fullName>
    </submittedName>
</protein>
<dbReference type="Gene3D" id="2.10.109.10">
    <property type="entry name" value="Umud Fragment, subunit A"/>
    <property type="match status" value="1"/>
</dbReference>
<accession>A0AAE8XBK0</accession>
<keyword evidence="2" id="KW-0238">DNA-binding</keyword>
<dbReference type="Pfam" id="PF00717">
    <property type="entry name" value="Peptidase_S24"/>
    <property type="match status" value="1"/>
</dbReference>
<feature type="domain" description="Bacteriophage CI repressor N-terminal" evidence="5">
    <location>
        <begin position="22"/>
        <end position="79"/>
    </location>
</feature>
<evidence type="ECO:0000259" key="4">
    <source>
        <dbReference type="Pfam" id="PF00717"/>
    </source>
</evidence>
<name>A0AAE8XBK0_9CAUD</name>
<dbReference type="PANTHER" id="PTHR40661:SF3">
    <property type="entry name" value="FELS-1 PROPHAGE TRANSCRIPTIONAL REGULATOR"/>
    <property type="match status" value="1"/>
</dbReference>
<dbReference type="InterPro" id="IPR015927">
    <property type="entry name" value="Peptidase_S24_S26A/B/C"/>
</dbReference>
<feature type="domain" description="Peptidase S24/S26A/S26B/S26C" evidence="4">
    <location>
        <begin position="124"/>
        <end position="248"/>
    </location>
</feature>
<reference evidence="6" key="1">
    <citation type="submission" date="2021-07" db="EMBL/GenBank/DDBJ databases">
        <title>A sheep in wolf's clothing: the temperate origins of bacteriophage T7.</title>
        <authorList>
            <person name="Boeckman J.X."/>
            <person name="Korn A."/>
            <person name="Yao G."/>
            <person name="Ravindran A."/>
            <person name="Gonzalez C."/>
            <person name="Gill J."/>
        </authorList>
    </citation>
    <scope>NUCLEOTIDE SEQUENCE</scope>
</reference>
<evidence type="ECO:0000256" key="2">
    <source>
        <dbReference type="ARBA" id="ARBA00023125"/>
    </source>
</evidence>
<dbReference type="InterPro" id="IPR010744">
    <property type="entry name" value="Phage_CI_N"/>
</dbReference>
<evidence type="ECO:0000313" key="6">
    <source>
        <dbReference type="EMBL" id="UAJ16881.1"/>
    </source>
</evidence>
<evidence type="ECO:0000256" key="3">
    <source>
        <dbReference type="ARBA" id="ARBA00023163"/>
    </source>
</evidence>
<dbReference type="GO" id="GO:0045892">
    <property type="term" value="P:negative regulation of DNA-templated transcription"/>
    <property type="evidence" value="ECO:0007669"/>
    <property type="project" value="InterPro"/>
</dbReference>
<dbReference type="Pfam" id="PF07022">
    <property type="entry name" value="Phage_CI_repr"/>
    <property type="match status" value="1"/>
</dbReference>
<dbReference type="Gene3D" id="1.10.260.40">
    <property type="entry name" value="lambda repressor-like DNA-binding domains"/>
    <property type="match status" value="1"/>
</dbReference>
<dbReference type="InterPro" id="IPR036286">
    <property type="entry name" value="LexA/Signal_pep-like_sf"/>
</dbReference>
<dbReference type="SUPFAM" id="SSF51306">
    <property type="entry name" value="LexA/Signal peptidase"/>
    <property type="match status" value="1"/>
</dbReference>
<dbReference type="EMBL" id="MZ666938">
    <property type="protein sequence ID" value="UAJ16881.1"/>
    <property type="molecule type" value="Genomic_DNA"/>
</dbReference>
<dbReference type="Proteomes" id="UP000827424">
    <property type="component" value="Segment"/>
</dbReference>
<dbReference type="CDD" id="cd06529">
    <property type="entry name" value="S24_LexA-like"/>
    <property type="match status" value="1"/>
</dbReference>
<evidence type="ECO:0000259" key="5">
    <source>
        <dbReference type="Pfam" id="PF07022"/>
    </source>
</evidence>
<dbReference type="GO" id="GO:0003677">
    <property type="term" value="F:DNA binding"/>
    <property type="evidence" value="ECO:0007669"/>
    <property type="project" value="UniProtKB-KW"/>
</dbReference>
<keyword evidence="7" id="KW-1185">Reference proteome</keyword>
<sequence>MPDSNSAKERMEERNDFEAQFKRLLEAAGVKTDADLARILDIQPPSIAGAKKRGSIPKAWLEKISAMFGISIDWLVHGDYRFETRLGKLKLGQPLERIPIEKKAANHVPVPSDNGTDVDMMFIPLVEARLSAGTGSLETSADGERKYAFRSDFLHRKGTPSKMVLMRVSGDSMEPEIKHGDVVLLDQGKTTILPGRMYAVGIEEAIYVKQIDTIPGKLILKSMNQAYPPIEVDMRGDLAEQARVIGQVLWVGREYR</sequence>
<organism evidence="6 7">
    <name type="scientific">Desulfovibrio phage ProddE</name>
    <dbReference type="NCBI Taxonomy" id="2866661"/>
    <lineage>
        <taxon>Viruses</taxon>
        <taxon>Duplodnaviria</taxon>
        <taxon>Heunggongvirae</taxon>
        <taxon>Uroviricota</taxon>
        <taxon>Caudoviricetes</taxon>
        <taxon>Autographivirales</taxon>
        <taxon>Autographivirales incertae sedis</taxon>
        <taxon>Proddevirus</taxon>
        <taxon>Proddevirus proddE</taxon>
    </lineage>
</organism>
<evidence type="ECO:0000256" key="1">
    <source>
        <dbReference type="ARBA" id="ARBA00023015"/>
    </source>
</evidence>
<keyword evidence="3" id="KW-0804">Transcription</keyword>
<proteinExistence type="predicted"/>